<sequence>MLRSLDDLAKSLCSAASPAAAEPAAVACAHSEIQREISSMDGRTKAVASRHLSAIACHLLASPAAAAAAPDDLFVHIAQDLVPHLASGRPHAVAEATRVLAASPSVAFPVLFKPLTSCLTAPDPRASIAAAAAFCELSAPPADVAPFLPLVPHICNLLTTSRCIWALISVLRVLARLVPLVESSLVVDPVCQLLTRSSDMFLTFQCIRTVLAARPAHGAILAIGKVKEFLSGARDSNLGLLALGMLYPGYANECRDVTALLLNDGFNSNIRREALHLLMEMVDGENIMGIVGMLVSHVAKSDSDPGFADEILGAVLGACARNVYALVMDMDWYVSLLADMARSVHCARGWGDEIARQLVDVGLRVRDARPELVRAAKTLLIDPALLGNHLLCPLLSAAAWVSGEYAEFIKDPVELVEALLQPRTSLLPMSVRAVYIQATHKVITSCCSIYLERSADSNKVLDVGRGSEAATGSGEEQQIVDKDFFSEKSILHMIKLIEAKVGPLFVECNEVEVLERARKLIGFVHLIKETQEYSDNEKFTTAKELVKNMQTVFSKELSPVSVNARSHSDFRSGHRQGKEIEPYLILGTHNDLSLS</sequence>
<protein>
    <submittedName>
        <fullName evidence="1">Uncharacterized protein</fullName>
    </submittedName>
</protein>
<keyword evidence="2" id="KW-1185">Reference proteome</keyword>
<name>A0ACD5XE41_AVESA</name>
<accession>A0ACD5XE41</accession>
<dbReference type="Proteomes" id="UP001732700">
    <property type="component" value="Chromosome 4D"/>
</dbReference>
<evidence type="ECO:0000313" key="2">
    <source>
        <dbReference type="Proteomes" id="UP001732700"/>
    </source>
</evidence>
<organism evidence="1 2">
    <name type="scientific">Avena sativa</name>
    <name type="common">Oat</name>
    <dbReference type="NCBI Taxonomy" id="4498"/>
    <lineage>
        <taxon>Eukaryota</taxon>
        <taxon>Viridiplantae</taxon>
        <taxon>Streptophyta</taxon>
        <taxon>Embryophyta</taxon>
        <taxon>Tracheophyta</taxon>
        <taxon>Spermatophyta</taxon>
        <taxon>Magnoliopsida</taxon>
        <taxon>Liliopsida</taxon>
        <taxon>Poales</taxon>
        <taxon>Poaceae</taxon>
        <taxon>BOP clade</taxon>
        <taxon>Pooideae</taxon>
        <taxon>Poodae</taxon>
        <taxon>Poeae</taxon>
        <taxon>Poeae Chloroplast Group 1 (Aveneae type)</taxon>
        <taxon>Aveninae</taxon>
        <taxon>Avena</taxon>
    </lineage>
</organism>
<evidence type="ECO:0000313" key="1">
    <source>
        <dbReference type="EnsemblPlants" id="AVESA.00010b.r2.4DG0780110.1.CDS"/>
    </source>
</evidence>
<proteinExistence type="predicted"/>
<reference evidence="1" key="1">
    <citation type="submission" date="2021-05" db="EMBL/GenBank/DDBJ databases">
        <authorList>
            <person name="Scholz U."/>
            <person name="Mascher M."/>
            <person name="Fiebig A."/>
        </authorList>
    </citation>
    <scope>NUCLEOTIDE SEQUENCE [LARGE SCALE GENOMIC DNA]</scope>
</reference>
<reference evidence="1" key="2">
    <citation type="submission" date="2025-09" db="UniProtKB">
        <authorList>
            <consortium name="EnsemblPlants"/>
        </authorList>
    </citation>
    <scope>IDENTIFICATION</scope>
</reference>
<dbReference type="EnsemblPlants" id="AVESA.00010b.r2.4DG0780110.1">
    <property type="protein sequence ID" value="AVESA.00010b.r2.4DG0780110.1.CDS"/>
    <property type="gene ID" value="AVESA.00010b.r2.4DG0780110"/>
</dbReference>